<keyword evidence="2" id="KW-1185">Reference proteome</keyword>
<evidence type="ECO:0000313" key="2">
    <source>
        <dbReference type="Proteomes" id="UP000432015"/>
    </source>
</evidence>
<sequence>MSESDRPIWAIRLESERTQRGWGKWDMARRLFSASGITNPATKQVKGLARQITRWEAGTHCPQDWAGTIADLFGVAADALFPPPPEVPVRSISQGIGLNDLLRADEMRFDLSPEPLKHRPASQDRLAAECIVALGINPDVGDSVRRRAVIQLLATLGASAGAAPLHRIADLILTAAPRDLDEWHLACADHLHALRTRPAVQAREDLVSDLLALNGHLAEAKDGYLTELQRVEAVLAMLHAHLSARLAEHGEAIRWWRTARAAADSTGDLDLRLMIRCEEAGVGLYGQRDVGTVLALVRQAEQIAGTAPSFWRADLAGTRAKALSLLGQHGQAIEALNVTVEYGGPDTPPSILPTLWSGSQPLFAQSWVHAGAGNEREADQARDLLLSRPSHRGGETPYAANVRLHEALCTITNGGVDQGATQAAQVLDAVPPGCVTQFTTATGMFILRAVPHEQQQRPAVLEFREVLARTAPKPGSPA</sequence>
<dbReference type="Proteomes" id="UP000432015">
    <property type="component" value="Unassembled WGS sequence"/>
</dbReference>
<accession>A0A7K1L7X0</accession>
<dbReference type="EMBL" id="WOFH01000010">
    <property type="protein sequence ID" value="MUN40296.1"/>
    <property type="molecule type" value="Genomic_DNA"/>
</dbReference>
<gene>
    <name evidence="1" type="ORF">GNZ18_27410</name>
</gene>
<evidence type="ECO:0008006" key="3">
    <source>
        <dbReference type="Google" id="ProtNLM"/>
    </source>
</evidence>
<dbReference type="AlphaFoldDB" id="A0A7K1L7X0"/>
<reference evidence="1 2" key="1">
    <citation type="submission" date="2019-11" db="EMBL/GenBank/DDBJ databases">
        <authorList>
            <person name="Cao P."/>
        </authorList>
    </citation>
    <scope>NUCLEOTIDE SEQUENCE [LARGE SCALE GENOMIC DNA]</scope>
    <source>
        <strain evidence="1 2">NEAU-AAG5</strain>
    </source>
</reference>
<comment type="caution">
    <text evidence="1">The sequence shown here is derived from an EMBL/GenBank/DDBJ whole genome shotgun (WGS) entry which is preliminary data.</text>
</comment>
<dbReference type="RefSeq" id="WP_156219406.1">
    <property type="nucleotide sequence ID" value="NZ_WOFH01000010.1"/>
</dbReference>
<evidence type="ECO:0000313" key="1">
    <source>
        <dbReference type="EMBL" id="MUN40296.1"/>
    </source>
</evidence>
<protein>
    <recommendedName>
        <fullName evidence="3">XRE family transcriptional regulator</fullName>
    </recommendedName>
</protein>
<name>A0A7K1L7X0_9ACTN</name>
<proteinExistence type="predicted"/>
<organism evidence="1 2">
    <name type="scientific">Actinomadura litoris</name>
    <dbReference type="NCBI Taxonomy" id="2678616"/>
    <lineage>
        <taxon>Bacteria</taxon>
        <taxon>Bacillati</taxon>
        <taxon>Actinomycetota</taxon>
        <taxon>Actinomycetes</taxon>
        <taxon>Streptosporangiales</taxon>
        <taxon>Thermomonosporaceae</taxon>
        <taxon>Actinomadura</taxon>
    </lineage>
</organism>